<keyword evidence="10 11" id="KW-0694">RNA-binding</keyword>
<evidence type="ECO:0000256" key="6">
    <source>
        <dbReference type="ARBA" id="ARBA00022741"/>
    </source>
</evidence>
<evidence type="ECO:0000259" key="13">
    <source>
        <dbReference type="Pfam" id="PF12627"/>
    </source>
</evidence>
<evidence type="ECO:0000256" key="10">
    <source>
        <dbReference type="ARBA" id="ARBA00022884"/>
    </source>
</evidence>
<dbReference type="KEGG" id="aacx:DEACI_2959"/>
<dbReference type="Pfam" id="PF01743">
    <property type="entry name" value="PolyA_pol"/>
    <property type="match status" value="2"/>
</dbReference>
<feature type="domain" description="tRNA nucleotidyltransferase/poly(A) polymerase RNA and SrmB- binding" evidence="13">
    <location>
        <begin position="155"/>
        <end position="215"/>
    </location>
</feature>
<keyword evidence="8" id="KW-0067">ATP-binding</keyword>
<evidence type="ECO:0000259" key="12">
    <source>
        <dbReference type="Pfam" id="PF01743"/>
    </source>
</evidence>
<dbReference type="Pfam" id="PF12627">
    <property type="entry name" value="PolyA_pol_RNAbd"/>
    <property type="match status" value="1"/>
</dbReference>
<evidence type="ECO:0000313" key="16">
    <source>
        <dbReference type="Proteomes" id="UP001071230"/>
    </source>
</evidence>
<evidence type="ECO:0000256" key="8">
    <source>
        <dbReference type="ARBA" id="ARBA00022840"/>
    </source>
</evidence>
<dbReference type="InterPro" id="IPR043519">
    <property type="entry name" value="NT_sf"/>
</dbReference>
<dbReference type="GO" id="GO:0008033">
    <property type="term" value="P:tRNA processing"/>
    <property type="evidence" value="ECO:0007669"/>
    <property type="project" value="UniProtKB-KW"/>
</dbReference>
<evidence type="ECO:0000256" key="2">
    <source>
        <dbReference type="ARBA" id="ARBA00022679"/>
    </source>
</evidence>
<dbReference type="Proteomes" id="UP001071230">
    <property type="component" value="Unassembled WGS sequence"/>
</dbReference>
<dbReference type="SUPFAM" id="SSF81301">
    <property type="entry name" value="Nucleotidyltransferase"/>
    <property type="match status" value="1"/>
</dbReference>
<dbReference type="EMBL" id="CDGJ01000058">
    <property type="protein sequence ID" value="CEJ07497.1"/>
    <property type="molecule type" value="Genomic_DNA"/>
</dbReference>
<evidence type="ECO:0000256" key="1">
    <source>
        <dbReference type="ARBA" id="ARBA00001946"/>
    </source>
</evidence>
<reference evidence="15" key="1">
    <citation type="submission" date="2014-11" db="EMBL/GenBank/DDBJ databases">
        <authorList>
            <person name="Hornung B.V."/>
        </authorList>
    </citation>
    <scope>NUCLEOTIDE SEQUENCE</scope>
    <source>
        <strain evidence="15">INE</strain>
    </source>
</reference>
<comment type="cofactor">
    <cofactor evidence="1">
        <name>Mg(2+)</name>
        <dbReference type="ChEBI" id="CHEBI:18420"/>
    </cofactor>
</comment>
<keyword evidence="5" id="KW-0479">Metal-binding</keyword>
<evidence type="ECO:0000313" key="15">
    <source>
        <dbReference type="EMBL" id="CEJ07497.1"/>
    </source>
</evidence>
<reference evidence="14" key="2">
    <citation type="submission" date="2020-01" db="EMBL/GenBank/DDBJ databases">
        <authorList>
            <person name="Hornung B."/>
        </authorList>
    </citation>
    <scope>NUCLEOTIDE SEQUENCE</scope>
    <source>
        <strain evidence="14">PacBioINE</strain>
    </source>
</reference>
<keyword evidence="4 14" id="KW-0548">Nucleotidyltransferase</keyword>
<dbReference type="EC" id="2.7.7.-" evidence="14"/>
<dbReference type="InterPro" id="IPR002646">
    <property type="entry name" value="PolA_pol_head_dom"/>
</dbReference>
<dbReference type="GO" id="GO:0005524">
    <property type="term" value="F:ATP binding"/>
    <property type="evidence" value="ECO:0007669"/>
    <property type="project" value="UniProtKB-KW"/>
</dbReference>
<gene>
    <name evidence="15" type="ORF">DEACI_1963</name>
    <name evidence="14" type="ORF">DEACI_2959</name>
</gene>
<evidence type="ECO:0000256" key="11">
    <source>
        <dbReference type="RuleBase" id="RU003953"/>
    </source>
</evidence>
<dbReference type="PANTHER" id="PTHR47545">
    <property type="entry name" value="MULTIFUNCTIONAL CCA PROTEIN"/>
    <property type="match status" value="1"/>
</dbReference>
<evidence type="ECO:0000256" key="9">
    <source>
        <dbReference type="ARBA" id="ARBA00022842"/>
    </source>
</evidence>
<feature type="domain" description="Poly A polymerase head" evidence="12">
    <location>
        <begin position="21"/>
        <end position="83"/>
    </location>
</feature>
<dbReference type="SUPFAM" id="SSF81891">
    <property type="entry name" value="Poly A polymerase C-terminal region-like"/>
    <property type="match status" value="1"/>
</dbReference>
<evidence type="ECO:0000313" key="14">
    <source>
        <dbReference type="EMBL" id="CAA7602285.1"/>
    </source>
</evidence>
<dbReference type="RefSeq" id="WP_240985678.1">
    <property type="nucleotide sequence ID" value="NZ_LR746496.1"/>
</dbReference>
<dbReference type="EMBL" id="LR746496">
    <property type="protein sequence ID" value="CAA7602285.1"/>
    <property type="molecule type" value="Genomic_DNA"/>
</dbReference>
<accession>A0A8S0Y3P8</accession>
<dbReference type="GO" id="GO:0046872">
    <property type="term" value="F:metal ion binding"/>
    <property type="evidence" value="ECO:0007669"/>
    <property type="project" value="UniProtKB-KW"/>
</dbReference>
<protein>
    <submittedName>
        <fullName evidence="14">Probable RNA and SrmB- binding site of polymerase A</fullName>
        <ecNumber evidence="14">2.7.7.-</ecNumber>
    </submittedName>
    <submittedName>
        <fullName evidence="15">tRNA nucleotidyltransferase/poly(A) polymerase</fullName>
    </submittedName>
</protein>
<keyword evidence="3" id="KW-0819">tRNA processing</keyword>
<comment type="similarity">
    <text evidence="11">Belongs to the tRNA nucleotidyltransferase/poly(A) polymerase family.</text>
</comment>
<dbReference type="Gene3D" id="1.10.3090.10">
    <property type="entry name" value="cca-adding enzyme, domain 2"/>
    <property type="match status" value="1"/>
</dbReference>
<dbReference type="AlphaFoldDB" id="A0A8S0Y3P8"/>
<keyword evidence="7" id="KW-0692">RNA repair</keyword>
<name>A0A8S0Y3P8_9FIRM</name>
<evidence type="ECO:0000256" key="3">
    <source>
        <dbReference type="ARBA" id="ARBA00022694"/>
    </source>
</evidence>
<dbReference type="Gene3D" id="3.30.460.10">
    <property type="entry name" value="Beta Polymerase, domain 2"/>
    <property type="match status" value="1"/>
</dbReference>
<dbReference type="GO" id="GO:0042245">
    <property type="term" value="P:RNA repair"/>
    <property type="evidence" value="ECO:0007669"/>
    <property type="project" value="UniProtKB-KW"/>
</dbReference>
<keyword evidence="16" id="KW-1185">Reference proteome</keyword>
<sequence length="524" mass="60037">MFGTPFQQTVLQRLDELTPVHIVGGAVRDDCLGHPSKDLDAVIALPVAAVEERLREWGYFPHRLGQRKPTVTLFDGQERLDIGEAAGDLEEDALQRDFTLNALYVRVGTWELVDPLEGLSDLRLGLLRACGRAEDRFGEDPIRVLRLVRLAVQYGFRVEPGTWRAAVRALPQLGETAPERVTAELARILVLDKVTEGLLMLADLGYWQAYLPELARLQGLEQNRYHTKDAWEHTLEVVKNTPPRLLLRLAALWHDLGKWDTASRECRVGGKVERVAGEWRIEGFKLLGTGGERWQGKAAEVRGARLDHHPECIQVKRMGPPSGFSGFAWVPDGKRHFLGHERESARIVKTLLPRYVWSMFLNEPRRGGERELLFLVENHMAGTLAFLAELRGEKSPGSLRDKAKRFAWRYGWNGRRFDPERLENLLALWRADFFGGKARVPEDSARLERICEEIRRASEDLADRLARLDWEPFLAFARHYGLAGEEIGRFREFIRSEVALAEGFPLEDEAWLVKEWRKFRGRHR</sequence>
<keyword evidence="2 11" id="KW-0808">Transferase</keyword>
<dbReference type="GO" id="GO:0016779">
    <property type="term" value="F:nucleotidyltransferase activity"/>
    <property type="evidence" value="ECO:0007669"/>
    <property type="project" value="UniProtKB-KW"/>
</dbReference>
<feature type="domain" description="Poly A polymerase head" evidence="12">
    <location>
        <begin position="86"/>
        <end position="128"/>
    </location>
</feature>
<evidence type="ECO:0000256" key="5">
    <source>
        <dbReference type="ARBA" id="ARBA00022723"/>
    </source>
</evidence>
<dbReference type="PANTHER" id="PTHR47545:SF1">
    <property type="entry name" value="MULTIFUNCTIONAL CCA PROTEIN"/>
    <property type="match status" value="1"/>
</dbReference>
<keyword evidence="6" id="KW-0547">Nucleotide-binding</keyword>
<dbReference type="Proteomes" id="UP000836597">
    <property type="component" value="Chromosome"/>
</dbReference>
<proteinExistence type="inferred from homology"/>
<organism evidence="14">
    <name type="scientific">Acididesulfobacillus acetoxydans</name>
    <dbReference type="NCBI Taxonomy" id="1561005"/>
    <lineage>
        <taxon>Bacteria</taxon>
        <taxon>Bacillati</taxon>
        <taxon>Bacillota</taxon>
        <taxon>Clostridia</taxon>
        <taxon>Eubacteriales</taxon>
        <taxon>Peptococcaceae</taxon>
        <taxon>Acididesulfobacillus</taxon>
    </lineage>
</organism>
<evidence type="ECO:0000256" key="4">
    <source>
        <dbReference type="ARBA" id="ARBA00022695"/>
    </source>
</evidence>
<keyword evidence="9" id="KW-0460">Magnesium</keyword>
<evidence type="ECO:0000256" key="7">
    <source>
        <dbReference type="ARBA" id="ARBA00022800"/>
    </source>
</evidence>
<dbReference type="GO" id="GO:0003723">
    <property type="term" value="F:RNA binding"/>
    <property type="evidence" value="ECO:0007669"/>
    <property type="project" value="UniProtKB-KW"/>
</dbReference>
<dbReference type="InterPro" id="IPR032828">
    <property type="entry name" value="PolyA_RNA-bd"/>
</dbReference>
<dbReference type="InterPro" id="IPR050124">
    <property type="entry name" value="tRNA_CCA-adding_enzyme"/>
</dbReference>